<dbReference type="AlphaFoldDB" id="A0A558ALP4"/>
<feature type="compositionally biased region" description="Polar residues" evidence="10">
    <location>
        <begin position="771"/>
        <end position="812"/>
    </location>
</feature>
<keyword evidence="9" id="KW-0902">Two-component regulatory system</keyword>
<evidence type="ECO:0000256" key="2">
    <source>
        <dbReference type="ARBA" id="ARBA00004370"/>
    </source>
</evidence>
<evidence type="ECO:0000313" key="13">
    <source>
        <dbReference type="EMBL" id="TVT25178.1"/>
    </source>
</evidence>
<keyword evidence="5" id="KW-0808">Transferase</keyword>
<dbReference type="InterPro" id="IPR050428">
    <property type="entry name" value="TCS_sensor_his_kinase"/>
</dbReference>
<feature type="compositionally biased region" description="Basic and acidic residues" evidence="10">
    <location>
        <begin position="814"/>
        <end position="824"/>
    </location>
</feature>
<dbReference type="Gene3D" id="3.30.565.10">
    <property type="entry name" value="Histidine kinase-like ATPase, C-terminal domain"/>
    <property type="match status" value="1"/>
</dbReference>
<evidence type="ECO:0000256" key="8">
    <source>
        <dbReference type="ARBA" id="ARBA00022989"/>
    </source>
</evidence>
<accession>A0A558ALP4</accession>
<dbReference type="GO" id="GO:0005886">
    <property type="term" value="C:plasma membrane"/>
    <property type="evidence" value="ECO:0007669"/>
    <property type="project" value="TreeGrafter"/>
</dbReference>
<dbReference type="InterPro" id="IPR036890">
    <property type="entry name" value="HATPase_C_sf"/>
</dbReference>
<feature type="domain" description="Histidine kinase/HSP90-like ATPase" evidence="12">
    <location>
        <begin position="529"/>
        <end position="642"/>
    </location>
</feature>
<evidence type="ECO:0000256" key="1">
    <source>
        <dbReference type="ARBA" id="ARBA00000085"/>
    </source>
</evidence>
<protein>
    <recommendedName>
        <fullName evidence="3">histidine kinase</fullName>
        <ecNumber evidence="3">2.7.13.3</ecNumber>
    </recommendedName>
</protein>
<evidence type="ECO:0000256" key="11">
    <source>
        <dbReference type="SAM" id="Phobius"/>
    </source>
</evidence>
<keyword evidence="6 11" id="KW-0812">Transmembrane</keyword>
<reference evidence="13 14" key="1">
    <citation type="submission" date="2019-07" db="EMBL/GenBank/DDBJ databases">
        <authorList>
            <person name="Duangmal K."/>
            <person name="Teo W.F.A."/>
        </authorList>
    </citation>
    <scope>NUCLEOTIDE SEQUENCE [LARGE SCALE GENOMIC DNA]</scope>
    <source>
        <strain evidence="13 14">TBRC 6029</strain>
    </source>
</reference>
<evidence type="ECO:0000256" key="6">
    <source>
        <dbReference type="ARBA" id="ARBA00022692"/>
    </source>
</evidence>
<sequence length="824" mass="89124">MRESRSEQHRPGSWWSRLRRRSTPSIRTRVLAIVLIPSAALLVTGSTVGGLLISDAVSARDFSDYLGSAVDPLVKFETVVQQERTLSLRAIGGDKQAQADMQAQRNTTNTTLAQIASLAQVVAKLNPDAVAVSNAQFAQLSAQMPVIRQGVDLGQASVADVDSFYTQLGAVVIVGLQGVSKTTPDPHAAAEEITATDLFYVVDWQSRATGMAAGAVVRGPMNQADRAVYGQLVGGYRHQLDAQVSRLSPTERARYDALVASNEWRVATAGEDSVVQRGTLQVGIADWLGATTKVTDELRGLWGDHFRYSESLAKDSAGTSLTQAIIAASAVLVVTVAAFLVAVRLANALVRRLRNLRSRTLDLADVKLPSIVQRLHDGEAVDLEAEVGALEAGSGDEIGQVAEAFNTAQRTAIEAAVAEAKTRGGISRVFLDIAHRSQVVVHRQLEVLDIAEAKQGDPEHLELLFQLDHLATHARRNAENLLILGGGQPGRKWRRPVALEEIVRSAISETEDFARVSAVRLPEVKVLGSVVADLIHLLAELVDNATSFSPPDSPVSVRGNLVGKGVVVEVEDQGLGIDFEERERYNDRLRNPPDFQEMALAGQRQLGLFVIGQLAKRHGIAVSLLESAYGGVKAIVLIPTKVIEAETVKKNDDESEDEPRPRRTPAQRPSYVPEPARDPVPRMPVREEKKDPFDPFDQLESLNQWPLEEPVELAPAPRAPELSDVADMSSPPARHSAESVPPEPPSAATPPRPSPGRKRAPLPRRVRQANLAPQLQVDTPPGQATSPGTSTSRQLRSPEQARSSLASFQRGTRQGRDDASGQHK</sequence>
<dbReference type="Pfam" id="PF00672">
    <property type="entry name" value="HAMP"/>
    <property type="match status" value="1"/>
</dbReference>
<evidence type="ECO:0000256" key="9">
    <source>
        <dbReference type="ARBA" id="ARBA00023012"/>
    </source>
</evidence>
<gene>
    <name evidence="13" type="ORF">FNH05_32240</name>
</gene>
<dbReference type="PANTHER" id="PTHR45436:SF5">
    <property type="entry name" value="SENSOR HISTIDINE KINASE TRCS"/>
    <property type="match status" value="1"/>
</dbReference>
<feature type="compositionally biased region" description="Low complexity" evidence="10">
    <location>
        <begin position="706"/>
        <end position="722"/>
    </location>
</feature>
<evidence type="ECO:0000256" key="3">
    <source>
        <dbReference type="ARBA" id="ARBA00012438"/>
    </source>
</evidence>
<dbReference type="Proteomes" id="UP000320011">
    <property type="component" value="Unassembled WGS sequence"/>
</dbReference>
<keyword evidence="8 11" id="KW-1133">Transmembrane helix</keyword>
<reference evidence="13 14" key="2">
    <citation type="submission" date="2019-08" db="EMBL/GenBank/DDBJ databases">
        <title>Amycolatopsis acidicola sp. nov., isolated from peat swamp forest soil.</title>
        <authorList>
            <person name="Srisuk N."/>
        </authorList>
    </citation>
    <scope>NUCLEOTIDE SEQUENCE [LARGE SCALE GENOMIC DNA]</scope>
    <source>
        <strain evidence="13 14">TBRC 6029</strain>
    </source>
</reference>
<comment type="caution">
    <text evidence="13">The sequence shown here is derived from an EMBL/GenBank/DDBJ whole genome shotgun (WGS) entry which is preliminary data.</text>
</comment>
<keyword evidence="4" id="KW-0597">Phosphoprotein</keyword>
<dbReference type="EMBL" id="VJWX01000525">
    <property type="protein sequence ID" value="TVT25178.1"/>
    <property type="molecule type" value="Genomic_DNA"/>
</dbReference>
<evidence type="ECO:0000256" key="4">
    <source>
        <dbReference type="ARBA" id="ARBA00022553"/>
    </source>
</evidence>
<organism evidence="13 14">
    <name type="scientific">Amycolatopsis rhizosphaerae</name>
    <dbReference type="NCBI Taxonomy" id="2053003"/>
    <lineage>
        <taxon>Bacteria</taxon>
        <taxon>Bacillati</taxon>
        <taxon>Actinomycetota</taxon>
        <taxon>Actinomycetes</taxon>
        <taxon>Pseudonocardiales</taxon>
        <taxon>Pseudonocardiaceae</taxon>
        <taxon>Amycolatopsis</taxon>
    </lineage>
</organism>
<evidence type="ECO:0000256" key="5">
    <source>
        <dbReference type="ARBA" id="ARBA00022679"/>
    </source>
</evidence>
<dbReference type="OrthoDB" id="3502710at2"/>
<comment type="subcellular location">
    <subcellularLocation>
        <location evidence="2">Membrane</location>
    </subcellularLocation>
</comment>
<dbReference type="SUPFAM" id="SSF55874">
    <property type="entry name" value="ATPase domain of HSP90 chaperone/DNA topoisomerase II/histidine kinase"/>
    <property type="match status" value="1"/>
</dbReference>
<comment type="catalytic activity">
    <reaction evidence="1">
        <text>ATP + protein L-histidine = ADP + protein N-phospho-L-histidine.</text>
        <dbReference type="EC" id="2.7.13.3"/>
    </reaction>
</comment>
<keyword evidence="11" id="KW-0472">Membrane</keyword>
<feature type="compositionally biased region" description="Basic residues" evidence="10">
    <location>
        <begin position="755"/>
        <end position="767"/>
    </location>
</feature>
<dbReference type="Pfam" id="PF02518">
    <property type="entry name" value="HATPase_c"/>
    <property type="match status" value="1"/>
</dbReference>
<keyword evidence="14" id="KW-1185">Reference proteome</keyword>
<feature type="compositionally biased region" description="Pro residues" evidence="10">
    <location>
        <begin position="741"/>
        <end position="754"/>
    </location>
</feature>
<evidence type="ECO:0000259" key="12">
    <source>
        <dbReference type="SMART" id="SM00387"/>
    </source>
</evidence>
<name>A0A558ALP4_9PSEU</name>
<dbReference type="GO" id="GO:0000160">
    <property type="term" value="P:phosphorelay signal transduction system"/>
    <property type="evidence" value="ECO:0007669"/>
    <property type="project" value="UniProtKB-KW"/>
</dbReference>
<evidence type="ECO:0000256" key="7">
    <source>
        <dbReference type="ARBA" id="ARBA00022777"/>
    </source>
</evidence>
<dbReference type="PANTHER" id="PTHR45436">
    <property type="entry name" value="SENSOR HISTIDINE KINASE YKOH"/>
    <property type="match status" value="1"/>
</dbReference>
<evidence type="ECO:0000256" key="10">
    <source>
        <dbReference type="SAM" id="MobiDB-lite"/>
    </source>
</evidence>
<dbReference type="SMART" id="SM00387">
    <property type="entry name" value="HATPase_c"/>
    <property type="match status" value="1"/>
</dbReference>
<feature type="transmembrane region" description="Helical" evidence="11">
    <location>
        <begin position="30"/>
        <end position="53"/>
    </location>
</feature>
<feature type="region of interest" description="Disordered" evidence="10">
    <location>
        <begin position="648"/>
        <end position="824"/>
    </location>
</feature>
<dbReference type="Gene3D" id="6.10.340.10">
    <property type="match status" value="1"/>
</dbReference>
<proteinExistence type="predicted"/>
<keyword evidence="7" id="KW-0418">Kinase</keyword>
<dbReference type="Pfam" id="PF08376">
    <property type="entry name" value="NIT"/>
    <property type="match status" value="1"/>
</dbReference>
<feature type="compositionally biased region" description="Basic and acidic residues" evidence="10">
    <location>
        <begin position="675"/>
        <end position="693"/>
    </location>
</feature>
<dbReference type="InterPro" id="IPR013587">
    <property type="entry name" value="Nitrate/nitrite_sensing"/>
</dbReference>
<dbReference type="InterPro" id="IPR003594">
    <property type="entry name" value="HATPase_dom"/>
</dbReference>
<dbReference type="InterPro" id="IPR003660">
    <property type="entry name" value="HAMP_dom"/>
</dbReference>
<dbReference type="EC" id="2.7.13.3" evidence="3"/>
<evidence type="ECO:0000313" key="14">
    <source>
        <dbReference type="Proteomes" id="UP000320011"/>
    </source>
</evidence>
<dbReference type="GO" id="GO:0004673">
    <property type="term" value="F:protein histidine kinase activity"/>
    <property type="evidence" value="ECO:0007669"/>
    <property type="project" value="UniProtKB-EC"/>
</dbReference>